<dbReference type="SUPFAM" id="SSF53920">
    <property type="entry name" value="Fe-only hydrogenase"/>
    <property type="match status" value="1"/>
</dbReference>
<dbReference type="PROSITE" id="PS51656">
    <property type="entry name" value="4FE4S"/>
    <property type="match status" value="1"/>
</dbReference>
<evidence type="ECO:0000256" key="1">
    <source>
        <dbReference type="ARBA" id="ARBA00022485"/>
    </source>
</evidence>
<keyword evidence="3" id="KW-0408">Iron</keyword>
<dbReference type="Pfam" id="PF02906">
    <property type="entry name" value="Fe_hyd_lg_C"/>
    <property type="match status" value="2"/>
</dbReference>
<dbReference type="GO" id="GO:0046872">
    <property type="term" value="F:metal ion binding"/>
    <property type="evidence" value="ECO:0007669"/>
    <property type="project" value="UniProtKB-KW"/>
</dbReference>
<sequence length="429" mass="47360">MPEQFFHSVTLDANRCQGCTHCIQRCPTEAIRVRDGKAYIISNRCIDCGECIRVCPHHAKKPEFDSLDVLNSKKYKVALPAPSLYGQFNHLDDVDILLSGLLKMGFDDVFEVSRAAEIISDATRRLMDQGKLKKPVISSACPTVVRLIRVRFPELLGNLLQLKAPIELAAKMAREEAVKKTGLAPEDIGIIFISPCPAKVTAVKMPLGVYKSSVDAVVAIKDVYTRLLPYMKEVAGSPEPLSASGRMGISWASSGGEASAMLNENYLAADGIENVIEVLEALEDEKFSDLDFIELNSCPGGCVGGVLTVENPYVARTRLKRLRKYLPVSCNRMDDKLSDKINWERSIEYAPVMELADNVSDAMHMLKELERIAATFPGIDCGSCGAPTCRALAEDIVRGKATDSLCIYRLRERMQSLTNELSQLEEKTH</sequence>
<dbReference type="Gene3D" id="3.30.70.20">
    <property type="match status" value="1"/>
</dbReference>
<protein>
    <submittedName>
        <fullName evidence="7">Iron only hydrogenase large subunit, C-terminal domain</fullName>
    </submittedName>
</protein>
<dbReference type="PANTHER" id="PTHR43560:SF1">
    <property type="entry name" value="ION-TRANSLOCATING OXIDOREDUCTASE COMPLEX SUBUNIT B"/>
    <property type="match status" value="1"/>
</dbReference>
<dbReference type="GO" id="GO:0051539">
    <property type="term" value="F:4 iron, 4 sulfur cluster binding"/>
    <property type="evidence" value="ECO:0007669"/>
    <property type="project" value="UniProtKB-KW"/>
</dbReference>
<keyword evidence="1" id="KW-0004">4Fe-4S</keyword>
<dbReference type="SUPFAM" id="SSF54862">
    <property type="entry name" value="4Fe-4S ferredoxins"/>
    <property type="match status" value="1"/>
</dbReference>
<dbReference type="Gene3D" id="1.10.15.40">
    <property type="entry name" value="Electron transport complex subunit B, putative Fe-S cluster"/>
    <property type="match status" value="1"/>
</dbReference>
<dbReference type="PANTHER" id="PTHR43560">
    <property type="entry name" value="ION-TRANSLOCATING OXIDOREDUCTASE COMPLEX SUBUNIT B"/>
    <property type="match status" value="1"/>
</dbReference>
<dbReference type="PROSITE" id="PS51379">
    <property type="entry name" value="4FE4S_FER_2"/>
    <property type="match status" value="2"/>
</dbReference>
<feature type="domain" description="4Fe-4S ferredoxin-type" evidence="5">
    <location>
        <begin position="7"/>
        <end position="36"/>
    </location>
</feature>
<dbReference type="EMBL" id="FNID01000031">
    <property type="protein sequence ID" value="SDN76423.1"/>
    <property type="molecule type" value="Genomic_DNA"/>
</dbReference>
<keyword evidence="2" id="KW-0479">Metal-binding</keyword>
<dbReference type="InterPro" id="IPR004108">
    <property type="entry name" value="Fe_hydrogenase_lsu_C"/>
</dbReference>
<evidence type="ECO:0000259" key="5">
    <source>
        <dbReference type="PROSITE" id="PS51379"/>
    </source>
</evidence>
<evidence type="ECO:0000259" key="6">
    <source>
        <dbReference type="PROSITE" id="PS51656"/>
    </source>
</evidence>
<dbReference type="Pfam" id="PF13237">
    <property type="entry name" value="Fer4_10"/>
    <property type="match status" value="1"/>
</dbReference>
<gene>
    <name evidence="7" type="ORF">SAMN05192585_13133</name>
</gene>
<dbReference type="InterPro" id="IPR017896">
    <property type="entry name" value="4Fe4S_Fe-S-bd"/>
</dbReference>
<reference evidence="7 8" key="1">
    <citation type="submission" date="2016-10" db="EMBL/GenBank/DDBJ databases">
        <authorList>
            <person name="de Groot N.N."/>
        </authorList>
    </citation>
    <scope>NUCLEOTIDE SEQUENCE [LARGE SCALE GENOMIC DNA]</scope>
    <source>
        <strain evidence="7 8">CGMCC 1.5012</strain>
    </source>
</reference>
<accession>A0A1H0E2A0</accession>
<dbReference type="InterPro" id="IPR007202">
    <property type="entry name" value="4Fe-4S_dom"/>
</dbReference>
<evidence type="ECO:0000256" key="4">
    <source>
        <dbReference type="ARBA" id="ARBA00023014"/>
    </source>
</evidence>
<feature type="domain" description="4Fe-4S ferredoxin-type" evidence="5">
    <location>
        <begin position="37"/>
        <end position="65"/>
    </location>
</feature>
<evidence type="ECO:0000313" key="7">
    <source>
        <dbReference type="EMBL" id="SDN76423.1"/>
    </source>
</evidence>
<keyword evidence="8" id="KW-1185">Reference proteome</keyword>
<dbReference type="Proteomes" id="UP000199182">
    <property type="component" value="Unassembled WGS sequence"/>
</dbReference>
<dbReference type="Gene3D" id="3.40.950.10">
    <property type="entry name" value="Fe-only Hydrogenase (Larger Subunit), Chain L, domain 3"/>
    <property type="match status" value="1"/>
</dbReference>
<feature type="domain" description="4Fe-4S" evidence="6">
    <location>
        <begin position="364"/>
        <end position="423"/>
    </location>
</feature>
<evidence type="ECO:0000313" key="8">
    <source>
        <dbReference type="Proteomes" id="UP000199182"/>
    </source>
</evidence>
<dbReference type="AlphaFoldDB" id="A0A1H0E2A0"/>
<proteinExistence type="predicted"/>
<dbReference type="InterPro" id="IPR050395">
    <property type="entry name" value="4Fe4S_Ferredoxin_RnfB"/>
</dbReference>
<organism evidence="7 8">
    <name type="scientific">Acetanaerobacterium elongatum</name>
    <dbReference type="NCBI Taxonomy" id="258515"/>
    <lineage>
        <taxon>Bacteria</taxon>
        <taxon>Bacillati</taxon>
        <taxon>Bacillota</taxon>
        <taxon>Clostridia</taxon>
        <taxon>Eubacteriales</taxon>
        <taxon>Oscillospiraceae</taxon>
        <taxon>Acetanaerobacterium</taxon>
    </lineage>
</organism>
<dbReference type="PROSITE" id="PS00198">
    <property type="entry name" value="4FE4S_FER_1"/>
    <property type="match status" value="1"/>
</dbReference>
<name>A0A1H0E2A0_9FIRM</name>
<dbReference type="InterPro" id="IPR009016">
    <property type="entry name" value="Fe_hydrogenase"/>
</dbReference>
<dbReference type="Pfam" id="PF04060">
    <property type="entry name" value="FeS"/>
    <property type="match status" value="1"/>
</dbReference>
<evidence type="ECO:0000256" key="3">
    <source>
        <dbReference type="ARBA" id="ARBA00023004"/>
    </source>
</evidence>
<keyword evidence="4" id="KW-0411">Iron-sulfur</keyword>
<evidence type="ECO:0000256" key="2">
    <source>
        <dbReference type="ARBA" id="ARBA00022723"/>
    </source>
</evidence>
<dbReference type="STRING" id="258515.SAMN05192585_13133"/>
<dbReference type="InterPro" id="IPR017900">
    <property type="entry name" value="4Fe4S_Fe_S_CS"/>
</dbReference>
<dbReference type="RefSeq" id="WP_341465420.1">
    <property type="nucleotide sequence ID" value="NZ_FNID01000031.1"/>
</dbReference>